<dbReference type="EMBL" id="FNEV01000002">
    <property type="protein sequence ID" value="SDJ14159.1"/>
    <property type="molecule type" value="Genomic_DNA"/>
</dbReference>
<dbReference type="Proteomes" id="UP000199225">
    <property type="component" value="Unassembled WGS sequence"/>
</dbReference>
<evidence type="ECO:0000313" key="1">
    <source>
        <dbReference type="EMBL" id="SDJ14159.1"/>
    </source>
</evidence>
<dbReference type="AlphaFoldDB" id="A0A1G8RB55"/>
<protein>
    <recommendedName>
        <fullName evidence="3">Lipoprotein</fullName>
    </recommendedName>
</protein>
<dbReference type="STRING" id="86666.SAMN04490247_0931"/>
<evidence type="ECO:0008006" key="3">
    <source>
        <dbReference type="Google" id="ProtNLM"/>
    </source>
</evidence>
<dbReference type="PROSITE" id="PS51257">
    <property type="entry name" value="PROKAR_LIPOPROTEIN"/>
    <property type="match status" value="1"/>
</dbReference>
<proteinExistence type="predicted"/>
<accession>A0A1G8RB55</accession>
<reference evidence="2" key="1">
    <citation type="submission" date="2016-10" db="EMBL/GenBank/DDBJ databases">
        <authorList>
            <person name="Varghese N."/>
            <person name="Submissions S."/>
        </authorList>
    </citation>
    <scope>NUCLEOTIDE SEQUENCE [LARGE SCALE GENOMIC DNA]</scope>
    <source>
        <strain evidence="2">DSM 4771</strain>
    </source>
</reference>
<gene>
    <name evidence="1" type="ORF">SAMN04490247_0931</name>
</gene>
<name>A0A1G8RB55_9BACI</name>
<sequence length="170" mass="18908">MRWISLILLFFLLSGCDQEEKVKITPPVLDDGTTIITEQWTETQAFLLFEREDAYGVAHFTKEEKTWRETGRSSFGGGKGKELVFGASKVVKGEYEPFGDPSYLTVSAGPINNGDIMEVRTGEGKEAAIVSSGETRYWYVIGEEPVQQVNGYDKEGERLTTTVGYVAEGF</sequence>
<organism evidence="1 2">
    <name type="scientific">Salimicrobium halophilum</name>
    <dbReference type="NCBI Taxonomy" id="86666"/>
    <lineage>
        <taxon>Bacteria</taxon>
        <taxon>Bacillati</taxon>
        <taxon>Bacillota</taxon>
        <taxon>Bacilli</taxon>
        <taxon>Bacillales</taxon>
        <taxon>Bacillaceae</taxon>
        <taxon>Salimicrobium</taxon>
    </lineage>
</organism>
<evidence type="ECO:0000313" key="2">
    <source>
        <dbReference type="Proteomes" id="UP000199225"/>
    </source>
</evidence>
<keyword evidence="2" id="KW-1185">Reference proteome</keyword>